<sequence>MQRGFEHRSFLKAGVSSTFWPSDCFRRLFFFIRQNQLLISWSSCLRTSSGSISTALRFPIIRCSLYQAQFGLFSLPPA</sequence>
<organism evidence="1">
    <name type="scientific">Myoviridae sp. ct2798</name>
    <dbReference type="NCBI Taxonomy" id="2827285"/>
    <lineage>
        <taxon>Viruses</taxon>
        <taxon>Duplodnaviria</taxon>
        <taxon>Heunggongvirae</taxon>
        <taxon>Uroviricota</taxon>
        <taxon>Caudoviricetes</taxon>
    </lineage>
</organism>
<evidence type="ECO:0000313" key="1">
    <source>
        <dbReference type="EMBL" id="DAE26320.1"/>
    </source>
</evidence>
<reference evidence="1" key="1">
    <citation type="journal article" date="2021" name="Proc. Natl. Acad. Sci. U.S.A.">
        <title>A Catalog of Tens of Thousands of Viruses from Human Metagenomes Reveals Hidden Associations with Chronic Diseases.</title>
        <authorList>
            <person name="Tisza M.J."/>
            <person name="Buck C.B."/>
        </authorList>
    </citation>
    <scope>NUCLEOTIDE SEQUENCE</scope>
    <source>
        <strain evidence="1">Ct2798</strain>
    </source>
</reference>
<proteinExistence type="predicted"/>
<dbReference type="EMBL" id="BK015814">
    <property type="protein sequence ID" value="DAE26320.1"/>
    <property type="molecule type" value="Genomic_DNA"/>
</dbReference>
<protein>
    <submittedName>
        <fullName evidence="1">Uncharacterized protein</fullName>
    </submittedName>
</protein>
<name>A0A8S5R4L9_9CAUD</name>
<accession>A0A8S5R4L9</accession>